<dbReference type="SUPFAM" id="SSF64288">
    <property type="entry name" value="Chorismate lyase-like"/>
    <property type="match status" value="1"/>
</dbReference>
<dbReference type="InterPro" id="IPR002800">
    <property type="entry name" value="Rv2949c-like"/>
</dbReference>
<dbReference type="NCBIfam" id="NF037993">
    <property type="entry name" value="cyano_chori_ly"/>
    <property type="match status" value="1"/>
</dbReference>
<proteinExistence type="predicted"/>
<organism evidence="1">
    <name type="scientific">Picochlorum oklahomense</name>
    <dbReference type="NCBI Taxonomy" id="249345"/>
    <lineage>
        <taxon>Eukaryota</taxon>
        <taxon>Viridiplantae</taxon>
        <taxon>Chlorophyta</taxon>
        <taxon>core chlorophytes</taxon>
        <taxon>Trebouxiophyceae</taxon>
        <taxon>Trebouxiophyceae incertae sedis</taxon>
        <taxon>Picochlorum</taxon>
    </lineage>
</organism>
<reference evidence="1" key="1">
    <citation type="submission" date="2021-01" db="EMBL/GenBank/DDBJ databases">
        <authorList>
            <person name="Corre E."/>
            <person name="Pelletier E."/>
            <person name="Niang G."/>
            <person name="Scheremetjew M."/>
            <person name="Finn R."/>
            <person name="Kale V."/>
            <person name="Holt S."/>
            <person name="Cochrane G."/>
            <person name="Meng A."/>
            <person name="Brown T."/>
            <person name="Cohen L."/>
        </authorList>
    </citation>
    <scope>NUCLEOTIDE SEQUENCE</scope>
    <source>
        <strain evidence="1">CCMP2329</strain>
    </source>
</reference>
<dbReference type="Gene3D" id="3.40.1410.10">
    <property type="entry name" value="Chorismate lyase-like"/>
    <property type="match status" value="1"/>
</dbReference>
<dbReference type="InterPro" id="IPR048022">
    <property type="entry name" value="Ch_lyase_cyan"/>
</dbReference>
<dbReference type="InterPro" id="IPR028978">
    <property type="entry name" value="Chorismate_lyase_/UTRA_dom_sf"/>
</dbReference>
<name>A0A7S1CV96_9CHLO</name>
<evidence type="ECO:0000313" key="1">
    <source>
        <dbReference type="EMBL" id="CAD8927967.1"/>
    </source>
</evidence>
<dbReference type="Pfam" id="PF01947">
    <property type="entry name" value="Rv2949c-like"/>
    <property type="match status" value="1"/>
</dbReference>
<evidence type="ECO:0008006" key="2">
    <source>
        <dbReference type="Google" id="ProtNLM"/>
    </source>
</evidence>
<accession>A0A7S1CV96</accession>
<sequence>MNPSVVWHGKISPNTSNPHQIATCGFRYRFPSRHYRLWAMPDAYYRLDNLIWRGSEAEALQPGSLPEQLTPPWKITLLSDGSVTRHLQLMTGQTVTVECLEMQDVGLFSAQSIPGKTYIPQTEEEFRTVRRQVFLKMSDEVERPYVYASSWWRRDVVDEYLKDRSKPIWTSLSSERTELFREIIEVEHGHCGELERHFGCKGPFWARTYIFWHNQKPLTVIYEVFSPRLHEFLGPSCSL</sequence>
<gene>
    <name evidence="1" type="ORF">POKL1161_LOCUS320</name>
</gene>
<dbReference type="EMBL" id="HBFV01000472">
    <property type="protein sequence ID" value="CAD8927967.1"/>
    <property type="molecule type" value="Transcribed_RNA"/>
</dbReference>
<dbReference type="AlphaFoldDB" id="A0A7S1CV96"/>
<protein>
    <recommendedName>
        <fullName evidence="2">DUF98 domain-containing protein</fullName>
    </recommendedName>
</protein>